<dbReference type="InterPro" id="IPR013538">
    <property type="entry name" value="ASHA1/2-like_C"/>
</dbReference>
<gene>
    <name evidence="3" type="ORF">J0A65_14215</name>
</gene>
<keyword evidence="4" id="KW-1185">Reference proteome</keyword>
<dbReference type="InterPro" id="IPR023393">
    <property type="entry name" value="START-like_dom_sf"/>
</dbReference>
<comment type="caution">
    <text evidence="3">The sequence shown here is derived from an EMBL/GenBank/DDBJ whole genome shotgun (WGS) entry which is preliminary data.</text>
</comment>
<evidence type="ECO:0000259" key="2">
    <source>
        <dbReference type="Pfam" id="PF08327"/>
    </source>
</evidence>
<dbReference type="CDD" id="cd07814">
    <property type="entry name" value="SRPBCC_CalC_Aha1-like"/>
    <property type="match status" value="1"/>
</dbReference>
<evidence type="ECO:0000313" key="3">
    <source>
        <dbReference type="EMBL" id="MBN7821021.1"/>
    </source>
</evidence>
<dbReference type="RefSeq" id="WP_206594894.1">
    <property type="nucleotide sequence ID" value="NZ_JAFKCS010000014.1"/>
</dbReference>
<name>A0ABS3CXA5_9ALTE</name>
<sequence length="164" mass="18778">MPDKKIADNALSADDRALQFAYGQPMYQFTLNVKFDAPLSRLFDAWHKPELMQQWWAPGDMLVAQLMSSFQEGGKFRLVMQDTDFNQHIVMGEYLQIKDNEKLVFSWQWQGSELVTEVSLDFASINQHTSELTLTHSGFTDQAMADDHQAGWIGCLEKLSLLTL</sequence>
<evidence type="ECO:0000256" key="1">
    <source>
        <dbReference type="ARBA" id="ARBA00006817"/>
    </source>
</evidence>
<dbReference type="SUPFAM" id="SSF55961">
    <property type="entry name" value="Bet v1-like"/>
    <property type="match status" value="1"/>
</dbReference>
<dbReference type="Proteomes" id="UP000663992">
    <property type="component" value="Unassembled WGS sequence"/>
</dbReference>
<comment type="similarity">
    <text evidence="1">Belongs to the AHA1 family.</text>
</comment>
<dbReference type="EMBL" id="JAFKCS010000014">
    <property type="protein sequence ID" value="MBN7821021.1"/>
    <property type="molecule type" value="Genomic_DNA"/>
</dbReference>
<accession>A0ABS3CXA5</accession>
<evidence type="ECO:0000313" key="4">
    <source>
        <dbReference type="Proteomes" id="UP000663992"/>
    </source>
</evidence>
<dbReference type="Gene3D" id="3.30.530.20">
    <property type="match status" value="1"/>
</dbReference>
<reference evidence="3 4" key="1">
    <citation type="submission" date="2021-03" db="EMBL/GenBank/DDBJ databases">
        <title>novel species isolated from a fishpond in China.</title>
        <authorList>
            <person name="Lu H."/>
            <person name="Cai Z."/>
        </authorList>
    </citation>
    <scope>NUCLEOTIDE SEQUENCE [LARGE SCALE GENOMIC DNA]</scope>
    <source>
        <strain evidence="3 4">Y57</strain>
    </source>
</reference>
<proteinExistence type="inferred from homology"/>
<feature type="domain" description="Activator of Hsp90 ATPase homologue 1/2-like C-terminal" evidence="2">
    <location>
        <begin position="36"/>
        <end position="160"/>
    </location>
</feature>
<protein>
    <submittedName>
        <fullName evidence="3">SRPBCC domain-containing protein</fullName>
    </submittedName>
</protein>
<dbReference type="Pfam" id="PF08327">
    <property type="entry name" value="AHSA1"/>
    <property type="match status" value="1"/>
</dbReference>
<organism evidence="3 4">
    <name type="scientific">Bowmanella yangjiangensis</name>
    <dbReference type="NCBI Taxonomy" id="2811230"/>
    <lineage>
        <taxon>Bacteria</taxon>
        <taxon>Pseudomonadati</taxon>
        <taxon>Pseudomonadota</taxon>
        <taxon>Gammaproteobacteria</taxon>
        <taxon>Alteromonadales</taxon>
        <taxon>Alteromonadaceae</taxon>
        <taxon>Bowmanella</taxon>
    </lineage>
</organism>